<comment type="caution">
    <text evidence="1">The sequence shown here is derived from an EMBL/GenBank/DDBJ whole genome shotgun (WGS) entry which is preliminary data.</text>
</comment>
<dbReference type="EMBL" id="JARK01001594">
    <property type="protein sequence ID" value="EYB87733.1"/>
    <property type="molecule type" value="Genomic_DNA"/>
</dbReference>
<dbReference type="OrthoDB" id="10658960at2759"/>
<organism evidence="1 2">
    <name type="scientific">Ancylostoma ceylanicum</name>
    <dbReference type="NCBI Taxonomy" id="53326"/>
    <lineage>
        <taxon>Eukaryota</taxon>
        <taxon>Metazoa</taxon>
        <taxon>Ecdysozoa</taxon>
        <taxon>Nematoda</taxon>
        <taxon>Chromadorea</taxon>
        <taxon>Rhabditida</taxon>
        <taxon>Rhabditina</taxon>
        <taxon>Rhabditomorpha</taxon>
        <taxon>Strongyloidea</taxon>
        <taxon>Ancylostomatidae</taxon>
        <taxon>Ancylostomatinae</taxon>
        <taxon>Ancylostoma</taxon>
    </lineage>
</organism>
<proteinExistence type="predicted"/>
<keyword evidence="2" id="KW-1185">Reference proteome</keyword>
<dbReference type="Proteomes" id="UP000024635">
    <property type="component" value="Unassembled WGS sequence"/>
</dbReference>
<gene>
    <name evidence="1" type="primary">Acey_s0258.g450</name>
    <name evidence="1" type="ORF">Y032_0258g450</name>
</gene>
<evidence type="ECO:0000313" key="1">
    <source>
        <dbReference type="EMBL" id="EYB87733.1"/>
    </source>
</evidence>
<name>A0A016SAN6_9BILA</name>
<dbReference type="AlphaFoldDB" id="A0A016SAN6"/>
<evidence type="ECO:0000313" key="2">
    <source>
        <dbReference type="Proteomes" id="UP000024635"/>
    </source>
</evidence>
<reference evidence="2" key="1">
    <citation type="journal article" date="2015" name="Nat. Genet.">
        <title>The genome and transcriptome of the zoonotic hookworm Ancylostoma ceylanicum identify infection-specific gene families.</title>
        <authorList>
            <person name="Schwarz E.M."/>
            <person name="Hu Y."/>
            <person name="Antoshechkin I."/>
            <person name="Miller M.M."/>
            <person name="Sternberg P.W."/>
            <person name="Aroian R.V."/>
        </authorList>
    </citation>
    <scope>NUCLEOTIDE SEQUENCE</scope>
    <source>
        <strain evidence="2">HY135</strain>
    </source>
</reference>
<accession>A0A016SAN6</accession>
<sequence>MRPLPMGAVARNALQGLPGPPGVPHRAVAMMAAPPPPPPPSPPVKIRTKFPESWIFTSFESGTNFAHSSQPSVFKATSTHPYFFSDFWLIVLVILEDSVAFAESIDAEASSVMLDSEIPPQDTAPVIRSKFPECWLFVVQNTRQVLLGPSVVTAMVLWSFYSVIN</sequence>
<protein>
    <submittedName>
        <fullName evidence="1">Uncharacterized protein</fullName>
    </submittedName>
</protein>